<evidence type="ECO:0008006" key="4">
    <source>
        <dbReference type="Google" id="ProtNLM"/>
    </source>
</evidence>
<dbReference type="SUPFAM" id="SSF141571">
    <property type="entry name" value="Pentapeptide repeat-like"/>
    <property type="match status" value="1"/>
</dbReference>
<accession>A0ABQ1JGT9</accession>
<dbReference type="RefSeq" id="WP_188514752.1">
    <property type="nucleotide sequence ID" value="NZ_BMGD01000004.1"/>
</dbReference>
<comment type="caution">
    <text evidence="2">The sequence shown here is derived from an EMBL/GenBank/DDBJ whole genome shotgun (WGS) entry which is preliminary data.</text>
</comment>
<dbReference type="PANTHER" id="PTHR37549:SF1">
    <property type="entry name" value="LIPOPROTEIN LPRI"/>
    <property type="match status" value="1"/>
</dbReference>
<sequence length="489" mass="52281">MVGDFWGENPAPPGVKTVDGESIKTPEALARAVGDGAVIQGGSFSEWHFRGITLENACFVEADLKGSVWTGARARGVGFIKSDLTEASLAGIQAPGVLFRDAVLTNVKASGADFTGGLFEGGWFDGSVDGWVLDGANLTDFVFSCGITLADGCPVYTGGKAISARGANLTRAKLSRFRSYGFMDVGLDSAILDQAEISPEQLRTLSGLAMTHPVVLVGGDAKVELTARDATSLIADSTAHSARTHGPSFDCAKASSRVETLLCAKTAGDLARSDRLLGALYAQARIGRPATLREQRQWIIQRDACMRSQFPTDCLRTVYHDRIGALLGQLGERDWLEKGQAALFIEDSLPLSDAVRASALFTRIAPMLASGSMARIVVSREADGSYSVGGDVVGANAHTCSLSAKGLRLDPQTGWYSVPILQQRRNARVFRVIGNEIEVFENGRPSSDLPEAEMDHMSCGMRAAFGALRRIDLPEALLKRYADQDTFEP</sequence>
<protein>
    <recommendedName>
        <fullName evidence="4">Lysozyme inhibitor LprI N-terminal domain-containing protein</fullName>
    </recommendedName>
</protein>
<dbReference type="Proteomes" id="UP000614261">
    <property type="component" value="Unassembled WGS sequence"/>
</dbReference>
<gene>
    <name evidence="2" type="ORF">GCM10010833_24780</name>
</gene>
<proteinExistence type="predicted"/>
<reference evidence="3" key="1">
    <citation type="journal article" date="2019" name="Int. J. Syst. Evol. Microbiol.">
        <title>The Global Catalogue of Microorganisms (GCM) 10K type strain sequencing project: providing services to taxonomists for standard genome sequencing and annotation.</title>
        <authorList>
            <consortium name="The Broad Institute Genomics Platform"/>
            <consortium name="The Broad Institute Genome Sequencing Center for Infectious Disease"/>
            <person name="Wu L."/>
            <person name="Ma J."/>
        </authorList>
    </citation>
    <scope>NUCLEOTIDE SEQUENCE [LARGE SCALE GENOMIC DNA]</scope>
    <source>
        <strain evidence="3">CGMCC 1.12851</strain>
    </source>
</reference>
<keyword evidence="3" id="KW-1185">Reference proteome</keyword>
<dbReference type="InterPro" id="IPR001646">
    <property type="entry name" value="5peptide_repeat"/>
</dbReference>
<evidence type="ECO:0000313" key="2">
    <source>
        <dbReference type="EMBL" id="GGB68599.1"/>
    </source>
</evidence>
<dbReference type="Gene3D" id="2.160.20.80">
    <property type="entry name" value="E3 ubiquitin-protein ligase SopA"/>
    <property type="match status" value="1"/>
</dbReference>
<dbReference type="PANTHER" id="PTHR37549">
    <property type="entry name" value="LIPOPROTEIN LPRI"/>
    <property type="match status" value="1"/>
</dbReference>
<dbReference type="InterPro" id="IPR052755">
    <property type="entry name" value="Lysozyme_Inhibitor_LprI"/>
</dbReference>
<name>A0ABQ1JGT9_9SPHN</name>
<evidence type="ECO:0000256" key="1">
    <source>
        <dbReference type="SAM" id="MobiDB-lite"/>
    </source>
</evidence>
<feature type="region of interest" description="Disordered" evidence="1">
    <location>
        <begin position="1"/>
        <end position="20"/>
    </location>
</feature>
<dbReference type="EMBL" id="BMGD01000004">
    <property type="protein sequence ID" value="GGB68599.1"/>
    <property type="molecule type" value="Genomic_DNA"/>
</dbReference>
<organism evidence="2 3">
    <name type="scientific">Blastomonas aquatica</name>
    <dbReference type="NCBI Taxonomy" id="1510276"/>
    <lineage>
        <taxon>Bacteria</taxon>
        <taxon>Pseudomonadati</taxon>
        <taxon>Pseudomonadota</taxon>
        <taxon>Alphaproteobacteria</taxon>
        <taxon>Sphingomonadales</taxon>
        <taxon>Sphingomonadaceae</taxon>
        <taxon>Blastomonas</taxon>
    </lineage>
</organism>
<evidence type="ECO:0000313" key="3">
    <source>
        <dbReference type="Proteomes" id="UP000614261"/>
    </source>
</evidence>
<dbReference type="Pfam" id="PF00805">
    <property type="entry name" value="Pentapeptide"/>
    <property type="match status" value="1"/>
</dbReference>